<dbReference type="Proteomes" id="UP000626092">
    <property type="component" value="Unassembled WGS sequence"/>
</dbReference>
<evidence type="ECO:0000259" key="2">
    <source>
        <dbReference type="Pfam" id="PF25597"/>
    </source>
</evidence>
<organism evidence="3 4">
    <name type="scientific">Rhododendron simsii</name>
    <name type="common">Sims's rhododendron</name>
    <dbReference type="NCBI Taxonomy" id="118357"/>
    <lineage>
        <taxon>Eukaryota</taxon>
        <taxon>Viridiplantae</taxon>
        <taxon>Streptophyta</taxon>
        <taxon>Embryophyta</taxon>
        <taxon>Tracheophyta</taxon>
        <taxon>Spermatophyta</taxon>
        <taxon>Magnoliopsida</taxon>
        <taxon>eudicotyledons</taxon>
        <taxon>Gunneridae</taxon>
        <taxon>Pentapetalae</taxon>
        <taxon>asterids</taxon>
        <taxon>Ericales</taxon>
        <taxon>Ericaceae</taxon>
        <taxon>Ericoideae</taxon>
        <taxon>Rhodoreae</taxon>
        <taxon>Rhododendron</taxon>
    </lineage>
</organism>
<evidence type="ECO:0000313" key="3">
    <source>
        <dbReference type="EMBL" id="KAF7150780.1"/>
    </source>
</evidence>
<reference evidence="3" key="1">
    <citation type="submission" date="2019-11" db="EMBL/GenBank/DDBJ databases">
        <authorList>
            <person name="Liu Y."/>
            <person name="Hou J."/>
            <person name="Li T.-Q."/>
            <person name="Guan C.-H."/>
            <person name="Wu X."/>
            <person name="Wu H.-Z."/>
            <person name="Ling F."/>
            <person name="Zhang R."/>
            <person name="Shi X.-G."/>
            <person name="Ren J.-P."/>
            <person name="Chen E.-F."/>
            <person name="Sun J.-M."/>
        </authorList>
    </citation>
    <scope>NUCLEOTIDE SEQUENCE</scope>
    <source>
        <strain evidence="3">Adult_tree_wgs_1</strain>
        <tissue evidence="3">Leaves</tissue>
    </source>
</reference>
<evidence type="ECO:0000256" key="1">
    <source>
        <dbReference type="SAM" id="MobiDB-lite"/>
    </source>
</evidence>
<dbReference type="AlphaFoldDB" id="A0A834LW58"/>
<protein>
    <recommendedName>
        <fullName evidence="2">Retroviral polymerase SH3-like domain-containing protein</fullName>
    </recommendedName>
</protein>
<dbReference type="OrthoDB" id="6776856at2759"/>
<feature type="compositionally biased region" description="Basic and acidic residues" evidence="1">
    <location>
        <begin position="173"/>
        <end position="183"/>
    </location>
</feature>
<feature type="domain" description="Retroviral polymerase SH3-like" evidence="2">
    <location>
        <begin position="114"/>
        <end position="161"/>
    </location>
</feature>
<evidence type="ECO:0000313" key="4">
    <source>
        <dbReference type="Proteomes" id="UP000626092"/>
    </source>
</evidence>
<dbReference type="InterPro" id="IPR057670">
    <property type="entry name" value="SH3_retrovirus"/>
</dbReference>
<feature type="region of interest" description="Disordered" evidence="1">
    <location>
        <begin position="1"/>
        <end position="22"/>
    </location>
</feature>
<gene>
    <name evidence="3" type="ORF">RHSIM_Rhsim02G0101300</name>
</gene>
<dbReference type="EMBL" id="WJXA01000002">
    <property type="protein sequence ID" value="KAF7150780.1"/>
    <property type="molecule type" value="Genomic_DNA"/>
</dbReference>
<dbReference type="Pfam" id="PF25597">
    <property type="entry name" value="SH3_retrovirus"/>
    <property type="match status" value="1"/>
</dbReference>
<sequence length="450" mass="50960">MQSSLNGTASNHPDSTVSSSFSAQSGAGSPVFHHSERMNSLLLKGDIPLDEWLLCMEPLRNCVRKAALTCSMNYVRVPLEPLNCSPTRSAWGKTPQEAWSGRKPGISQLRVFGSIAYAQMPDQKLSKLDDRSKKYVFIGYDSRSKGYKLYNPSNGKLGRKRRATDTTSKSRRSIMEESSSERPHRMRNLQELYEFSSREKIQDNILVSPEAFHFHKRKRRDKQSSAAIKLDLSKAYDCVKWDFLEAVMHKMGFCDMWIHWDAKRVICNLLNVPLMGADSKYLGLPLFWGGPNQKLTGSSLIEKAITKMQGWKTEELNAVGKETLIKHIIQAIPTDAMSCFAFSQKFCKTLNKSLRRFWWSGSLEGCKNSLVVDFINPTMGEWRIAKLRQVLSEEEVQAVANISISKLGGAYAIVWGLHSSGKYRVKRAYPKAWTDYIDSKPEHPSTSIVP</sequence>
<proteinExistence type="predicted"/>
<comment type="caution">
    <text evidence="3">The sequence shown here is derived from an EMBL/GenBank/DDBJ whole genome shotgun (WGS) entry which is preliminary data.</text>
</comment>
<feature type="region of interest" description="Disordered" evidence="1">
    <location>
        <begin position="151"/>
        <end position="183"/>
    </location>
</feature>
<keyword evidence="4" id="KW-1185">Reference proteome</keyword>
<name>A0A834LW58_RHOSS</name>
<accession>A0A834LW58</accession>
<feature type="compositionally biased region" description="Polar residues" evidence="1">
    <location>
        <begin position="1"/>
        <end position="14"/>
    </location>
</feature>
<dbReference type="PANTHER" id="PTHR33116:SF86">
    <property type="entry name" value="REVERSE TRANSCRIPTASE DOMAIN-CONTAINING PROTEIN"/>
    <property type="match status" value="1"/>
</dbReference>
<dbReference type="PANTHER" id="PTHR33116">
    <property type="entry name" value="REVERSE TRANSCRIPTASE ZINC-BINDING DOMAIN-CONTAINING PROTEIN-RELATED-RELATED"/>
    <property type="match status" value="1"/>
</dbReference>